<dbReference type="SUPFAM" id="SSF51735">
    <property type="entry name" value="NAD(P)-binding Rossmann-fold domains"/>
    <property type="match status" value="1"/>
</dbReference>
<dbReference type="InterPro" id="IPR036291">
    <property type="entry name" value="NAD(P)-bd_dom_sf"/>
</dbReference>
<dbReference type="PANTHER" id="PTHR45348:SF2">
    <property type="entry name" value="ZINC-TYPE ALCOHOL DEHYDROGENASE-LIKE PROTEIN C2E1P3.01"/>
    <property type="match status" value="1"/>
</dbReference>
<dbReference type="CDD" id="cd08249">
    <property type="entry name" value="enoyl_reductase_like"/>
    <property type="match status" value="1"/>
</dbReference>
<dbReference type="SMART" id="SM00829">
    <property type="entry name" value="PKS_ER"/>
    <property type="match status" value="1"/>
</dbReference>
<evidence type="ECO:0000259" key="1">
    <source>
        <dbReference type="SMART" id="SM00829"/>
    </source>
</evidence>
<keyword evidence="3" id="KW-1185">Reference proteome</keyword>
<dbReference type="STRING" id="983506.L8WPU3"/>
<dbReference type="GO" id="GO:0016651">
    <property type="term" value="F:oxidoreductase activity, acting on NAD(P)H"/>
    <property type="evidence" value="ECO:0007669"/>
    <property type="project" value="InterPro"/>
</dbReference>
<feature type="domain" description="Enoyl reductase (ER)" evidence="1">
    <location>
        <begin position="14"/>
        <end position="339"/>
    </location>
</feature>
<dbReference type="InterPro" id="IPR047122">
    <property type="entry name" value="Trans-enoyl_RdTase-like"/>
</dbReference>
<dbReference type="HOGENOM" id="CLU_026673_16_5_1"/>
<dbReference type="OrthoDB" id="3233595at2759"/>
<dbReference type="AlphaFoldDB" id="L8WPU3"/>
<evidence type="ECO:0000313" key="2">
    <source>
        <dbReference type="EMBL" id="ELU40030.1"/>
    </source>
</evidence>
<comment type="caution">
    <text evidence="2">The sequence shown here is derived from an EMBL/GenBank/DDBJ whole genome shotgun (WGS) entry which is preliminary data.</text>
</comment>
<dbReference type="SUPFAM" id="SSF50129">
    <property type="entry name" value="GroES-like"/>
    <property type="match status" value="1"/>
</dbReference>
<name>L8WPU3_THACA</name>
<dbReference type="EMBL" id="AFRT01001534">
    <property type="protein sequence ID" value="ELU40030.1"/>
    <property type="molecule type" value="Genomic_DNA"/>
</dbReference>
<proteinExistence type="predicted"/>
<protein>
    <submittedName>
        <fullName evidence="2">Alcohol dehydrogenase groES-like domain-containing protein</fullName>
    </submittedName>
</protein>
<dbReference type="Gene3D" id="3.90.180.10">
    <property type="entry name" value="Medium-chain alcohol dehydrogenases, catalytic domain"/>
    <property type="match status" value="1"/>
</dbReference>
<reference evidence="2 3" key="1">
    <citation type="journal article" date="2013" name="Nat. Commun.">
        <title>The evolution and pathogenic mechanisms of the rice sheath blight pathogen.</title>
        <authorList>
            <person name="Zheng A."/>
            <person name="Lin R."/>
            <person name="Xu L."/>
            <person name="Qin P."/>
            <person name="Tang C."/>
            <person name="Ai P."/>
            <person name="Zhang D."/>
            <person name="Liu Y."/>
            <person name="Sun Z."/>
            <person name="Feng H."/>
            <person name="Wang Y."/>
            <person name="Chen Y."/>
            <person name="Liang X."/>
            <person name="Fu R."/>
            <person name="Li Q."/>
            <person name="Zhang J."/>
            <person name="Yu X."/>
            <person name="Xie Z."/>
            <person name="Ding L."/>
            <person name="Guan P."/>
            <person name="Tang J."/>
            <person name="Liang Y."/>
            <person name="Wang S."/>
            <person name="Deng Q."/>
            <person name="Li S."/>
            <person name="Zhu J."/>
            <person name="Wang L."/>
            <person name="Liu H."/>
            <person name="Li P."/>
        </authorList>
    </citation>
    <scope>NUCLEOTIDE SEQUENCE [LARGE SCALE GENOMIC DNA]</scope>
    <source>
        <strain evidence="3">AG-1 IA</strain>
    </source>
</reference>
<dbReference type="OMA" id="YCKMPAA"/>
<dbReference type="PANTHER" id="PTHR45348">
    <property type="entry name" value="HYPOTHETICAL OXIDOREDUCTASE (EUROFUNG)"/>
    <property type="match status" value="1"/>
</dbReference>
<gene>
    <name evidence="2" type="ORF">AG1IA_05942</name>
</gene>
<dbReference type="Proteomes" id="UP000011668">
    <property type="component" value="Unassembled WGS sequence"/>
</dbReference>
<dbReference type="InterPro" id="IPR013154">
    <property type="entry name" value="ADH-like_N"/>
</dbReference>
<organism evidence="2 3">
    <name type="scientific">Thanatephorus cucumeris (strain AG1-IA)</name>
    <name type="common">Rice sheath blight fungus</name>
    <name type="synonym">Rhizoctonia solani</name>
    <dbReference type="NCBI Taxonomy" id="983506"/>
    <lineage>
        <taxon>Eukaryota</taxon>
        <taxon>Fungi</taxon>
        <taxon>Dikarya</taxon>
        <taxon>Basidiomycota</taxon>
        <taxon>Agaricomycotina</taxon>
        <taxon>Agaricomycetes</taxon>
        <taxon>Cantharellales</taxon>
        <taxon>Ceratobasidiaceae</taxon>
        <taxon>Rhizoctonia</taxon>
        <taxon>Rhizoctonia solani AG-1</taxon>
    </lineage>
</organism>
<dbReference type="Gene3D" id="3.40.50.720">
    <property type="entry name" value="NAD(P)-binding Rossmann-like Domain"/>
    <property type="match status" value="1"/>
</dbReference>
<dbReference type="InterPro" id="IPR020843">
    <property type="entry name" value="ER"/>
</dbReference>
<sequence>MAQHKASFLLEKHGKLEVKTRPTPTPQKNQALVKVTAAAINPVDWKIIDYGIFLQNFPAVLGTDGAGVVEAVGPEVNDFKVGDRMLGFTVYTYGRDDETTFQEKAIVQTDIIAKIPENITDDQASTIPVAAVAALVGLFQKTGIEVKFIRWSIWWVISQEVYSPLFTNFGLDQAIQLARIAGFSPIVTTASAQHNDFLKSLGATHVFGRDVDAKTIQSSFSMPVALVLDSISQASTQELAFEVLTTPSSVQGAHLAIVLPPADSVKEKNSGDKITVHNIFGSSHQFRDLSVPFWQTVGQWIKDEKLVPNRVQVVKGGLAAVPEALDLSRKGVSGVKLVIHPQE</sequence>
<dbReference type="Pfam" id="PF08240">
    <property type="entry name" value="ADH_N"/>
    <property type="match status" value="1"/>
</dbReference>
<dbReference type="InterPro" id="IPR011032">
    <property type="entry name" value="GroES-like_sf"/>
</dbReference>
<evidence type="ECO:0000313" key="3">
    <source>
        <dbReference type="Proteomes" id="UP000011668"/>
    </source>
</evidence>
<accession>L8WPU3</accession>